<sequence length="93" mass="10694">MEPAKQHRGRRAREAAPRCRYIWYPPLQDLEEKKEQAGKDAKSVFAMKAEKEKQLAASTPICCDDVAAARLRKKEEKEEKGPTWTFAVTLRYG</sequence>
<proteinExistence type="predicted"/>
<organism evidence="1 2">
    <name type="scientific">Apiospora saccharicola</name>
    <dbReference type="NCBI Taxonomy" id="335842"/>
    <lineage>
        <taxon>Eukaryota</taxon>
        <taxon>Fungi</taxon>
        <taxon>Dikarya</taxon>
        <taxon>Ascomycota</taxon>
        <taxon>Pezizomycotina</taxon>
        <taxon>Sordariomycetes</taxon>
        <taxon>Xylariomycetidae</taxon>
        <taxon>Amphisphaeriales</taxon>
        <taxon>Apiosporaceae</taxon>
        <taxon>Apiospora</taxon>
    </lineage>
</organism>
<dbReference type="EMBL" id="JAQQWM010000008">
    <property type="protein sequence ID" value="KAK8053078.1"/>
    <property type="molecule type" value="Genomic_DNA"/>
</dbReference>
<evidence type="ECO:0000313" key="2">
    <source>
        <dbReference type="Proteomes" id="UP001446871"/>
    </source>
</evidence>
<protein>
    <submittedName>
        <fullName evidence="1">Uncharacterized protein</fullName>
    </submittedName>
</protein>
<name>A0ABR1U2N6_9PEZI</name>
<comment type="caution">
    <text evidence="1">The sequence shown here is derived from an EMBL/GenBank/DDBJ whole genome shotgun (WGS) entry which is preliminary data.</text>
</comment>
<keyword evidence="2" id="KW-1185">Reference proteome</keyword>
<accession>A0ABR1U2N6</accession>
<evidence type="ECO:0000313" key="1">
    <source>
        <dbReference type="EMBL" id="KAK8053078.1"/>
    </source>
</evidence>
<reference evidence="1 2" key="1">
    <citation type="submission" date="2023-01" db="EMBL/GenBank/DDBJ databases">
        <title>Analysis of 21 Apiospora genomes using comparative genomics revels a genus with tremendous synthesis potential of carbohydrate active enzymes and secondary metabolites.</title>
        <authorList>
            <person name="Sorensen T."/>
        </authorList>
    </citation>
    <scope>NUCLEOTIDE SEQUENCE [LARGE SCALE GENOMIC DNA]</scope>
    <source>
        <strain evidence="1 2">CBS 83171</strain>
    </source>
</reference>
<dbReference type="Proteomes" id="UP001446871">
    <property type="component" value="Unassembled WGS sequence"/>
</dbReference>
<gene>
    <name evidence="1" type="ORF">PG996_012379</name>
</gene>